<dbReference type="AlphaFoldDB" id="K6VG07"/>
<evidence type="ECO:0000313" key="3">
    <source>
        <dbReference type="Proteomes" id="UP000006319"/>
    </source>
</evidence>
<dbReference type="PANTHER" id="PTHR16052">
    <property type="entry name" value="TBCC DOMAIN-CONTAINING PROTEIN 1"/>
    <property type="match status" value="1"/>
</dbReference>
<dbReference type="eggNOG" id="ENOG502SYXT">
    <property type="taxonomic scope" value="Eukaryota"/>
</dbReference>
<evidence type="ECO:0000256" key="1">
    <source>
        <dbReference type="SAM" id="MobiDB-lite"/>
    </source>
</evidence>
<dbReference type="RefSeq" id="XP_004224194.1">
    <property type="nucleotide sequence ID" value="XM_004224146.1"/>
</dbReference>
<evidence type="ECO:0008006" key="4">
    <source>
        <dbReference type="Google" id="ProtNLM"/>
    </source>
</evidence>
<dbReference type="InterPro" id="IPR016098">
    <property type="entry name" value="CAP/MinC_C"/>
</dbReference>
<feature type="compositionally biased region" description="Low complexity" evidence="1">
    <location>
        <begin position="298"/>
        <end position="308"/>
    </location>
</feature>
<dbReference type="InterPro" id="IPR039589">
    <property type="entry name" value="TBCC1"/>
</dbReference>
<name>K6VG07_PLACD</name>
<feature type="compositionally biased region" description="Basic and acidic residues" evidence="1">
    <location>
        <begin position="138"/>
        <end position="194"/>
    </location>
</feature>
<protein>
    <recommendedName>
        <fullName evidence="4">C-CAP/cofactor C-like domain-containing protein</fullName>
    </recommendedName>
</protein>
<feature type="region of interest" description="Disordered" evidence="1">
    <location>
        <begin position="296"/>
        <end position="322"/>
    </location>
</feature>
<organism evidence="2 3">
    <name type="scientific">Plasmodium cynomolgi (strain B)</name>
    <dbReference type="NCBI Taxonomy" id="1120755"/>
    <lineage>
        <taxon>Eukaryota</taxon>
        <taxon>Sar</taxon>
        <taxon>Alveolata</taxon>
        <taxon>Apicomplexa</taxon>
        <taxon>Aconoidasida</taxon>
        <taxon>Haemosporida</taxon>
        <taxon>Plasmodiidae</taxon>
        <taxon>Plasmodium</taxon>
        <taxon>Plasmodium (Plasmodium)</taxon>
    </lineage>
</organism>
<dbReference type="PhylomeDB" id="K6VG07"/>
<dbReference type="KEGG" id="pcy:PCYB_131210"/>
<evidence type="ECO:0000313" key="2">
    <source>
        <dbReference type="EMBL" id="GAB68247.1"/>
    </source>
</evidence>
<dbReference type="OrthoDB" id="427777at2759"/>
<sequence>MEINKSDTKTKTDKEINSLFLRKEIFDHAIIYTTNKIEESALLIYLKNLYEHFKNSKEGRKDGGTVHHDDQMYVTLDSWLSYNEIIKGQDHICSANFSHNVCKSLWILLSITLQSVRKKNNVKGQKTIFNAALEELHKKGGERHPKSEGGERHPKSEEGERHTKGEEGERHPKSEEGERHPKSEEGEWHPKSEEAISPNSSHTNGGSQVSKMGINMDSGVGDVAPPMKGSTTPQRDCGGEESGEKGDTPHGAWNENWLDEQVCIELVIFFIILQFLKIDNGKRKYDKNLSEDSWPHFGNSPRSLSSSSSGGGGGNGVGSSSVNASSSPSNCVSKSNLSDFFHFSGNNYNHFLKTYLIAFLCATDIVNSSTLTDTPLYFRSQHLFLLDFIIDTNDHTNVYERYLQKNEPKILYKTKEILTWLLTNLYMTDCESDEMVKDTSHSGNSLSSTTHPCGSIQTNGSHYGIENINNDIYEIKNIQGKTIYITSDKNIVNINNCKECNIFIFSNVEYLKIHLSLKIENVIDTNVYAYTETNIIIFGDTRNIQLAPYNVLNANQSECLRKSRISFGSKKCDLFAFPLKCKTSLFHSVGASHTALTHSASLAHTALTHTASLSGGASFPLSLKSSSGTLSRRADKSGKSAASSGAADIGLTANGAAGIGLTTNSATDIGLTTNGAADISLTTNGAADSGGSTANDGPCGKLFETSNLSSSFTDYVYYLLSPSKFFLTEFPSPNCSSEGGDRASGGGNHEEVCEYTSHLDDSHYDSDEKEPHPGEGTYNTGESQKYECLYLPEVYKNAIENQDDHILQFLSFMESIHLSGAQMQKVKKILTYKLYAYLKTSKKAFRVLTDLVAQEQDAPGGR</sequence>
<keyword evidence="3" id="KW-1185">Reference proteome</keyword>
<dbReference type="PANTHER" id="PTHR16052:SF0">
    <property type="entry name" value="TBCC DOMAIN-CONTAINING PROTEIN 1"/>
    <property type="match status" value="1"/>
</dbReference>
<feature type="compositionally biased region" description="Polar residues" evidence="1">
    <location>
        <begin position="197"/>
        <end position="210"/>
    </location>
</feature>
<feature type="compositionally biased region" description="Basic and acidic residues" evidence="1">
    <location>
        <begin position="760"/>
        <end position="773"/>
    </location>
</feature>
<gene>
    <name evidence="2" type="ORF">PCYB_131210</name>
</gene>
<dbReference type="EMBL" id="DF157105">
    <property type="protein sequence ID" value="GAB68247.1"/>
    <property type="molecule type" value="Genomic_DNA"/>
</dbReference>
<dbReference type="OMA" id="AFPLKCK"/>
<dbReference type="GeneID" id="14694621"/>
<accession>K6VG07</accession>
<feature type="region of interest" description="Disordered" evidence="1">
    <location>
        <begin position="760"/>
        <end position="779"/>
    </location>
</feature>
<feature type="region of interest" description="Disordered" evidence="1">
    <location>
        <begin position="138"/>
        <end position="252"/>
    </location>
</feature>
<reference evidence="2 3" key="1">
    <citation type="journal article" date="2012" name="Nat. Genet.">
        <title>Plasmodium cynomolgi genome sequences provide insight into Plasmodium vivax and the monkey malaria clade.</title>
        <authorList>
            <person name="Tachibana S."/>
            <person name="Sullivan S.A."/>
            <person name="Kawai S."/>
            <person name="Nakamura S."/>
            <person name="Kim H.R."/>
            <person name="Goto N."/>
            <person name="Arisue N."/>
            <person name="Palacpac N.M.Q."/>
            <person name="Honma H."/>
            <person name="Yagi M."/>
            <person name="Tougan T."/>
            <person name="Katakai Y."/>
            <person name="Kaneko O."/>
            <person name="Mita T."/>
            <person name="Kita K."/>
            <person name="Yasutomi Y."/>
            <person name="Sutton P.L."/>
            <person name="Shakhbatyan R."/>
            <person name="Horii T."/>
            <person name="Yasunaga T."/>
            <person name="Barnwell J.W."/>
            <person name="Escalante A.A."/>
            <person name="Carlton J.M."/>
            <person name="Tanabe K."/>
        </authorList>
    </citation>
    <scope>NUCLEOTIDE SEQUENCE [LARGE SCALE GENOMIC DNA]</scope>
    <source>
        <strain evidence="2 3">B</strain>
    </source>
</reference>
<dbReference type="VEuPathDB" id="PlasmoDB:PCYB_131210"/>
<dbReference type="Proteomes" id="UP000006319">
    <property type="component" value="Chromosome 13"/>
</dbReference>
<dbReference type="Gene3D" id="2.160.20.70">
    <property type="match status" value="1"/>
</dbReference>
<proteinExistence type="predicted"/>